<evidence type="ECO:0000256" key="4">
    <source>
        <dbReference type="SAM" id="Coils"/>
    </source>
</evidence>
<dbReference type="PANTHER" id="PTHR15157">
    <property type="entry name" value="UV RADIATION RESISTANCE-ASSOCIATED GENE PROTEIN"/>
    <property type="match status" value="1"/>
</dbReference>
<dbReference type="PANTHER" id="PTHR15157:SF13">
    <property type="entry name" value="AUTOPHAGY-RELATED PROTEIN 14"/>
    <property type="match status" value="1"/>
</dbReference>
<feature type="region of interest" description="Disordered" evidence="5">
    <location>
        <begin position="257"/>
        <end position="291"/>
    </location>
</feature>
<protein>
    <recommendedName>
        <fullName evidence="2">Autophagy-related protein 14</fullName>
    </recommendedName>
</protein>
<dbReference type="GO" id="GO:0000323">
    <property type="term" value="C:lytic vacuole"/>
    <property type="evidence" value="ECO:0007669"/>
    <property type="project" value="TreeGrafter"/>
</dbReference>
<keyword evidence="3 4" id="KW-0175">Coiled coil</keyword>
<dbReference type="Pfam" id="PF10186">
    <property type="entry name" value="ATG14"/>
    <property type="match status" value="1"/>
</dbReference>
<comment type="similarity">
    <text evidence="1">Belongs to the ATG14 family.</text>
</comment>
<dbReference type="GO" id="GO:0005768">
    <property type="term" value="C:endosome"/>
    <property type="evidence" value="ECO:0007669"/>
    <property type="project" value="TreeGrafter"/>
</dbReference>
<sequence>MNCDICQRPHHTSRLPFLCAVDARNVCYDGRVRTLQVLLKNEELQNRISDLVTTSTGEAGAQSTGGPSQSPAKSAVVESLVSQRALSEDRTNQILAQAEKLRLDIAAARNEIKAKRETNARRKSDLVSASSGIESRRAKALDSTEKSIHTLRNQWNRSSDRMAATRAFLCMEAAKLYGLRRLKKGSSRYEFKLGGIEVVDLASMNALSPEFITTSLAHTAHILILASHYLSIRLPAEITMPHRDHPRPTIFAPMSSYQQMDSGSRPVDGNPIPSLSNQGRNSDAGNTARPRPLFVDRPLSVLAKEDPSTYSFFLEGVTLLAYDVAWACLSQNVPIGDRSSFEDVCNMGRNLYNLLIGQQLHSNQTAKIYPSVSAPESPSDGDDLDHAKPTTAALMMGRYSHGTAHKFLGSAAGTEFVRSFKLPAPIKLADRLKRKLTSELSVPEWEVVENGDWEVEEA</sequence>
<comment type="caution">
    <text evidence="6">The sequence shown here is derived from an EMBL/GenBank/DDBJ whole genome shotgun (WGS) entry which is preliminary data.</text>
</comment>
<keyword evidence="7" id="KW-1185">Reference proteome</keyword>
<dbReference type="AlphaFoldDB" id="A0AAE8N7I3"/>
<evidence type="ECO:0000256" key="5">
    <source>
        <dbReference type="SAM" id="MobiDB-lite"/>
    </source>
</evidence>
<dbReference type="InterPro" id="IPR018791">
    <property type="entry name" value="UV_resistance/autophagy_Atg14"/>
</dbReference>
<evidence type="ECO:0000256" key="2">
    <source>
        <dbReference type="ARBA" id="ARBA00013807"/>
    </source>
</evidence>
<evidence type="ECO:0000256" key="1">
    <source>
        <dbReference type="ARBA" id="ARBA00009574"/>
    </source>
</evidence>
<proteinExistence type="inferred from homology"/>
<evidence type="ECO:0000256" key="3">
    <source>
        <dbReference type="ARBA" id="ARBA00023054"/>
    </source>
</evidence>
<evidence type="ECO:0000313" key="6">
    <source>
        <dbReference type="EMBL" id="SPO07686.1"/>
    </source>
</evidence>
<reference evidence="6" key="1">
    <citation type="submission" date="2018-03" db="EMBL/GenBank/DDBJ databases">
        <authorList>
            <person name="Guldener U."/>
        </authorList>
    </citation>
    <scope>NUCLEOTIDE SEQUENCE</scope>
</reference>
<dbReference type="Proteomes" id="UP001187682">
    <property type="component" value="Unassembled WGS sequence"/>
</dbReference>
<dbReference type="EMBL" id="ONZQ02000023">
    <property type="protein sequence ID" value="SPO07686.1"/>
    <property type="molecule type" value="Genomic_DNA"/>
</dbReference>
<organism evidence="6 7">
    <name type="scientific">Cephalotrichum gorgonifer</name>
    <dbReference type="NCBI Taxonomy" id="2041049"/>
    <lineage>
        <taxon>Eukaryota</taxon>
        <taxon>Fungi</taxon>
        <taxon>Dikarya</taxon>
        <taxon>Ascomycota</taxon>
        <taxon>Pezizomycotina</taxon>
        <taxon>Sordariomycetes</taxon>
        <taxon>Hypocreomycetidae</taxon>
        <taxon>Microascales</taxon>
        <taxon>Microascaceae</taxon>
        <taxon>Cephalotrichum</taxon>
    </lineage>
</organism>
<evidence type="ECO:0000313" key="7">
    <source>
        <dbReference type="Proteomes" id="UP001187682"/>
    </source>
</evidence>
<dbReference type="GO" id="GO:0000149">
    <property type="term" value="F:SNARE binding"/>
    <property type="evidence" value="ECO:0007669"/>
    <property type="project" value="TreeGrafter"/>
</dbReference>
<dbReference type="GO" id="GO:0035493">
    <property type="term" value="P:SNARE complex assembly"/>
    <property type="evidence" value="ECO:0007669"/>
    <property type="project" value="TreeGrafter"/>
</dbReference>
<gene>
    <name evidence="6" type="ORF">DNG_10381</name>
</gene>
<feature type="coiled-coil region" evidence="4">
    <location>
        <begin position="91"/>
        <end position="118"/>
    </location>
</feature>
<dbReference type="GO" id="GO:0032991">
    <property type="term" value="C:protein-containing complex"/>
    <property type="evidence" value="ECO:0007669"/>
    <property type="project" value="UniProtKB-ARBA"/>
</dbReference>
<accession>A0AAE8N7I3</accession>
<name>A0AAE8N7I3_9PEZI</name>
<feature type="compositionally biased region" description="Polar residues" evidence="5">
    <location>
        <begin position="273"/>
        <end position="285"/>
    </location>
</feature>